<evidence type="ECO:0000256" key="1">
    <source>
        <dbReference type="PROSITE-ProRule" id="PRU00152"/>
    </source>
</evidence>
<dbReference type="PANTHER" id="PTHR45901">
    <property type="entry name" value="PROTEIN CBG12474"/>
    <property type="match status" value="1"/>
</dbReference>
<dbReference type="OrthoDB" id="9895813at2759"/>
<accession>A0A401P088</accession>
<dbReference type="InterPro" id="IPR052970">
    <property type="entry name" value="Inner_ear_hair_cell_LOXHD"/>
</dbReference>
<name>A0A401P088_SCYTO</name>
<dbReference type="Gene3D" id="2.60.60.20">
    <property type="entry name" value="PLAT/LH2 domain"/>
    <property type="match status" value="1"/>
</dbReference>
<proteinExistence type="predicted"/>
<gene>
    <name evidence="3" type="ORF">scyTo_0004981</name>
</gene>
<reference evidence="3 4" key="1">
    <citation type="journal article" date="2018" name="Nat. Ecol. Evol.">
        <title>Shark genomes provide insights into elasmobranch evolution and the origin of vertebrates.</title>
        <authorList>
            <person name="Hara Y"/>
            <person name="Yamaguchi K"/>
            <person name="Onimaru K"/>
            <person name="Kadota M"/>
            <person name="Koyanagi M"/>
            <person name="Keeley SD"/>
            <person name="Tatsumi K"/>
            <person name="Tanaka K"/>
            <person name="Motone F"/>
            <person name="Kageyama Y"/>
            <person name="Nozu R"/>
            <person name="Adachi N"/>
            <person name="Nishimura O"/>
            <person name="Nakagawa R"/>
            <person name="Tanegashima C"/>
            <person name="Kiyatake I"/>
            <person name="Matsumoto R"/>
            <person name="Murakumo K"/>
            <person name="Nishida K"/>
            <person name="Terakita A"/>
            <person name="Kuratani S"/>
            <person name="Sato K"/>
            <person name="Hyodo S Kuraku.S."/>
        </authorList>
    </citation>
    <scope>NUCLEOTIDE SEQUENCE [LARGE SCALE GENOMIC DNA]</scope>
</reference>
<dbReference type="InterPro" id="IPR036392">
    <property type="entry name" value="PLAT/LH2_dom_sf"/>
</dbReference>
<evidence type="ECO:0000259" key="2">
    <source>
        <dbReference type="PROSITE" id="PS50095"/>
    </source>
</evidence>
<sequence length="118" mass="13932">MLIESCHLLKSKLWPQSRLLIKQLSSGRILNFNADRWLSRQHDDGEIVREFPLSRERDGKPFYPVVKYQVQIHTGRLEEPDSYLPIHICIYGERGDTGLRYLYKFDKPAKFKKGRVSL</sequence>
<evidence type="ECO:0000313" key="4">
    <source>
        <dbReference type="Proteomes" id="UP000288216"/>
    </source>
</evidence>
<feature type="domain" description="PLAT" evidence="2">
    <location>
        <begin position="66"/>
        <end position="118"/>
    </location>
</feature>
<dbReference type="SUPFAM" id="SSF49723">
    <property type="entry name" value="Lipase/lipooxygenase domain (PLAT/LH2 domain)"/>
    <property type="match status" value="1"/>
</dbReference>
<keyword evidence="4" id="KW-1185">Reference proteome</keyword>
<dbReference type="Proteomes" id="UP000288216">
    <property type="component" value="Unassembled WGS sequence"/>
</dbReference>
<evidence type="ECO:0000313" key="3">
    <source>
        <dbReference type="EMBL" id="GCB66520.1"/>
    </source>
</evidence>
<feature type="domain" description="PLAT" evidence="2">
    <location>
        <begin position="1"/>
        <end position="52"/>
    </location>
</feature>
<comment type="caution">
    <text evidence="3">The sequence shown here is derived from an EMBL/GenBank/DDBJ whole genome shotgun (WGS) entry which is preliminary data.</text>
</comment>
<dbReference type="PROSITE" id="PS50095">
    <property type="entry name" value="PLAT"/>
    <property type="match status" value="2"/>
</dbReference>
<dbReference type="PANTHER" id="PTHR45901:SF7">
    <property type="entry name" value="OXYGEN-REGULATED PROTEIN 1"/>
    <property type="match status" value="1"/>
</dbReference>
<dbReference type="InterPro" id="IPR001024">
    <property type="entry name" value="PLAT/LH2_dom"/>
</dbReference>
<protein>
    <recommendedName>
        <fullName evidence="2">PLAT domain-containing protein</fullName>
    </recommendedName>
</protein>
<dbReference type="EMBL" id="BFAA01001507">
    <property type="protein sequence ID" value="GCB66520.1"/>
    <property type="molecule type" value="Genomic_DNA"/>
</dbReference>
<organism evidence="3 4">
    <name type="scientific">Scyliorhinus torazame</name>
    <name type="common">Cloudy catshark</name>
    <name type="synonym">Catulus torazame</name>
    <dbReference type="NCBI Taxonomy" id="75743"/>
    <lineage>
        <taxon>Eukaryota</taxon>
        <taxon>Metazoa</taxon>
        <taxon>Chordata</taxon>
        <taxon>Craniata</taxon>
        <taxon>Vertebrata</taxon>
        <taxon>Chondrichthyes</taxon>
        <taxon>Elasmobranchii</taxon>
        <taxon>Galeomorphii</taxon>
        <taxon>Galeoidea</taxon>
        <taxon>Carcharhiniformes</taxon>
        <taxon>Scyliorhinidae</taxon>
        <taxon>Scyliorhinus</taxon>
    </lineage>
</organism>
<dbReference type="AlphaFoldDB" id="A0A401P088"/>
<comment type="caution">
    <text evidence="1">Lacks conserved residue(s) required for the propagation of feature annotation.</text>
</comment>
<dbReference type="STRING" id="75743.A0A401P088"/>